<sequence>MMGEGVSFPRASQPGADVAPGVRDLIDEQRRWVEENRPALNAYDEFVAKHGVFSEGKRLF</sequence>
<protein>
    <recommendedName>
        <fullName evidence="7">Post-segregation antitoxin CcdA</fullName>
    </recommendedName>
</protein>
<dbReference type="Proteomes" id="UP000236268">
    <property type="component" value="Unassembled WGS sequence"/>
</dbReference>
<dbReference type="InterPro" id="IPR009956">
    <property type="entry name" value="Post-segregation_anti-tox_CcdA"/>
</dbReference>
<dbReference type="EMBL" id="POWG01000007">
    <property type="protein sequence ID" value="PNQ99196.1"/>
    <property type="molecule type" value="Genomic_DNA"/>
</dbReference>
<geneLocation type="plasmid" evidence="3 5">
    <name>AbAZ39_p1</name>
</geneLocation>
<evidence type="ECO:0000313" key="5">
    <source>
        <dbReference type="Proteomes" id="UP000027186"/>
    </source>
</evidence>
<evidence type="ECO:0000256" key="1">
    <source>
        <dbReference type="ARBA" id="ARBA00022649"/>
    </source>
</evidence>
<organism evidence="3 5">
    <name type="scientific">Azospirillum argentinense</name>
    <dbReference type="NCBI Taxonomy" id="2970906"/>
    <lineage>
        <taxon>Bacteria</taxon>
        <taxon>Pseudomonadati</taxon>
        <taxon>Pseudomonadota</taxon>
        <taxon>Alphaproteobacteria</taxon>
        <taxon>Rhodospirillales</taxon>
        <taxon>Azospirillaceae</taxon>
        <taxon>Azospirillum</taxon>
    </lineage>
</organism>
<evidence type="ECO:0008006" key="7">
    <source>
        <dbReference type="Google" id="ProtNLM"/>
    </source>
</evidence>
<keyword evidence="1" id="KW-1277">Toxin-antitoxin system</keyword>
<accession>A0A060DKR4</accession>
<evidence type="ECO:0000313" key="3">
    <source>
        <dbReference type="EMBL" id="AIB14566.1"/>
    </source>
</evidence>
<accession>A0A2K1G333</accession>
<dbReference type="AlphaFoldDB" id="A0A060DKR4"/>
<reference evidence="3 5" key="1">
    <citation type="journal article" date="2014" name="Genome Announc.">
        <title>Complete Genome Sequence of the Model Rhizosphere Strain Azospirillum brasilense Az39, Successfully Applied in Agriculture.</title>
        <authorList>
            <person name="Rivera D."/>
            <person name="Revale S."/>
            <person name="Molina R."/>
            <person name="Gualpa J."/>
            <person name="Puente M."/>
            <person name="Maroniche G."/>
            <person name="Paris G."/>
            <person name="Baker D."/>
            <person name="Clavijo B."/>
            <person name="McLay K."/>
            <person name="Spaepen S."/>
            <person name="Perticari A."/>
            <person name="Vazquez M."/>
            <person name="Wisniewski-Dye F."/>
            <person name="Watkins C."/>
            <person name="Martinez-Abarca F."/>
            <person name="Vanderleyden J."/>
            <person name="Cassan F."/>
        </authorList>
    </citation>
    <scope>NUCLEOTIDE SEQUENCE [LARGE SCALE GENOMIC DNA]</scope>
    <source>
        <strain evidence="3 5">Az39</strain>
        <plasmid evidence="3">AbAZ39_p1</plasmid>
    </source>
</reference>
<reference evidence="4 6" key="2">
    <citation type="submission" date="2018-01" db="EMBL/GenBank/DDBJ databases">
        <title>Whole genome sequence of Azospirillum brasilense REC3 isolated from strawberry roots.</title>
        <authorList>
            <person name="Fontana C.A."/>
            <person name="Salazar S.M."/>
            <person name="Bassi D."/>
            <person name="Puglisi E."/>
            <person name="Lovaisa N.C."/>
            <person name="Toffoli L.M."/>
            <person name="Pedraza R."/>
            <person name="Cocconcelli P.S."/>
        </authorList>
    </citation>
    <scope>NUCLEOTIDE SEQUENCE [LARGE SCALE GENOMIC DNA]</scope>
    <source>
        <strain evidence="4 6">REC3</strain>
        <plasmid evidence="4">p5unnamed</plasmid>
    </source>
</reference>
<evidence type="ECO:0000256" key="2">
    <source>
        <dbReference type="SAM" id="MobiDB-lite"/>
    </source>
</evidence>
<dbReference type="EMBL" id="CP007794">
    <property type="protein sequence ID" value="AIB14566.1"/>
    <property type="molecule type" value="Genomic_DNA"/>
</dbReference>
<name>A0A060DKR4_9PROT</name>
<evidence type="ECO:0000313" key="6">
    <source>
        <dbReference type="Proteomes" id="UP000236268"/>
    </source>
</evidence>
<evidence type="ECO:0000313" key="4">
    <source>
        <dbReference type="EMBL" id="PNQ99196.1"/>
    </source>
</evidence>
<feature type="region of interest" description="Disordered" evidence="2">
    <location>
        <begin position="1"/>
        <end position="21"/>
    </location>
</feature>
<dbReference type="KEGG" id="abq:ABAZ39_21930"/>
<dbReference type="Pfam" id="PF07362">
    <property type="entry name" value="CcdA"/>
    <property type="match status" value="1"/>
</dbReference>
<geneLocation type="plasmid" evidence="4">
    <name>p5unnamed</name>
</geneLocation>
<keyword evidence="3" id="KW-0614">Plasmid</keyword>
<proteinExistence type="predicted"/>
<gene>
    <name evidence="3" type="ORF">ABAZ39_21930</name>
    <name evidence="4" type="ORF">C1S70_08370</name>
</gene>
<dbReference type="Proteomes" id="UP000027186">
    <property type="component" value="Plasmid AbAZ39_p1"/>
</dbReference>